<gene>
    <name evidence="3" type="ORF">cubi_00626</name>
</gene>
<keyword evidence="4" id="KW-1185">Reference proteome</keyword>
<keyword evidence="1" id="KW-0175">Coiled coil</keyword>
<sequence length="286" mass="33419">MDPYEFKQCFPNVEFKFFGIGRLDHFKINWIAKGIPFCCRRRPTLIPSSNTATYGIIIEITNYERKLISEYIQYLPNNLLINANAVIIKLNNFEKARKNSEKKLLSLNSTINTSENQILFSLRVITFCTESSNMIFDSTFVDFLLKNGSAFSNSKYLSEVNKLSKKIRPTLPSENYINLVTKIARYYQLPDFYVEENLNLSSKQKLSFFESLARKIALKYIYLITKLQLQGVGFGIIDLLWELDPRDPLVFVDYGKINKRIVLFIATMMITFVSTILYCIIFWWKE</sequence>
<organism evidence="3 4">
    <name type="scientific">Cryptosporidium ubiquitum</name>
    <dbReference type="NCBI Taxonomy" id="857276"/>
    <lineage>
        <taxon>Eukaryota</taxon>
        <taxon>Sar</taxon>
        <taxon>Alveolata</taxon>
        <taxon>Apicomplexa</taxon>
        <taxon>Conoidasida</taxon>
        <taxon>Coccidia</taxon>
        <taxon>Eucoccidiorida</taxon>
        <taxon>Eimeriorina</taxon>
        <taxon>Cryptosporidiidae</taxon>
        <taxon>Cryptosporidium</taxon>
    </lineage>
</organism>
<evidence type="ECO:0000313" key="3">
    <source>
        <dbReference type="EMBL" id="OII71818.1"/>
    </source>
</evidence>
<protein>
    <submittedName>
        <fullName evidence="3">Uncharacterized protein</fullName>
    </submittedName>
</protein>
<evidence type="ECO:0000256" key="1">
    <source>
        <dbReference type="SAM" id="Coils"/>
    </source>
</evidence>
<proteinExistence type="predicted"/>
<accession>A0A1J4MC65</accession>
<dbReference type="Proteomes" id="UP000186176">
    <property type="component" value="Unassembled WGS sequence"/>
</dbReference>
<dbReference type="VEuPathDB" id="CryptoDB:cubi_00626"/>
<keyword evidence="2" id="KW-0472">Membrane</keyword>
<dbReference type="RefSeq" id="XP_028873437.1">
    <property type="nucleotide sequence ID" value="XM_029017639.1"/>
</dbReference>
<evidence type="ECO:0000313" key="4">
    <source>
        <dbReference type="Proteomes" id="UP000186176"/>
    </source>
</evidence>
<reference evidence="3 4" key="1">
    <citation type="submission" date="2016-10" db="EMBL/GenBank/DDBJ databases">
        <title>Reductive evolution of mitochondrial metabolism and differential evolution of invasion-related proteins in Cryptosporidium.</title>
        <authorList>
            <person name="Liu S."/>
            <person name="Roellig D.M."/>
            <person name="Guo Y."/>
            <person name="Li N."/>
            <person name="Frace M.A."/>
            <person name="Tang K."/>
            <person name="Zhang L."/>
            <person name="Feng Y."/>
            <person name="Xiao L."/>
        </authorList>
    </citation>
    <scope>NUCLEOTIDE SEQUENCE [LARGE SCALE GENOMIC DNA]</scope>
    <source>
        <strain evidence="3">39726</strain>
    </source>
</reference>
<dbReference type="OrthoDB" id="337043at2759"/>
<keyword evidence="2" id="KW-1133">Transmembrane helix</keyword>
<dbReference type="GeneID" id="39977418"/>
<dbReference type="EMBL" id="LRBP01000027">
    <property type="protein sequence ID" value="OII71818.1"/>
    <property type="molecule type" value="Genomic_DNA"/>
</dbReference>
<feature type="transmembrane region" description="Helical" evidence="2">
    <location>
        <begin position="261"/>
        <end position="284"/>
    </location>
</feature>
<keyword evidence="2" id="KW-0812">Transmembrane</keyword>
<feature type="coiled-coil region" evidence="1">
    <location>
        <begin position="90"/>
        <end position="117"/>
    </location>
</feature>
<comment type="caution">
    <text evidence="3">The sequence shown here is derived from an EMBL/GenBank/DDBJ whole genome shotgun (WGS) entry which is preliminary data.</text>
</comment>
<name>A0A1J4MC65_9CRYT</name>
<evidence type="ECO:0000256" key="2">
    <source>
        <dbReference type="SAM" id="Phobius"/>
    </source>
</evidence>
<dbReference type="AlphaFoldDB" id="A0A1J4MC65"/>